<dbReference type="Pfam" id="PF00431">
    <property type="entry name" value="CUB"/>
    <property type="match status" value="2"/>
</dbReference>
<dbReference type="AlphaFoldDB" id="A0A8J2Q8G4"/>
<feature type="domain" description="CUB" evidence="3">
    <location>
        <begin position="17"/>
        <end position="152"/>
    </location>
</feature>
<dbReference type="PANTHER" id="PTHR47537:SF2">
    <property type="entry name" value="CUBILIN"/>
    <property type="match status" value="1"/>
</dbReference>
<comment type="caution">
    <text evidence="4">The sequence shown here is derived from an EMBL/GenBank/DDBJ whole genome shotgun (WGS) entry which is preliminary data.</text>
</comment>
<dbReference type="InterPro" id="IPR035914">
    <property type="entry name" value="Sperma_CUB_dom_sf"/>
</dbReference>
<evidence type="ECO:0000256" key="1">
    <source>
        <dbReference type="ARBA" id="ARBA00023157"/>
    </source>
</evidence>
<protein>
    <recommendedName>
        <fullName evidence="3">CUB domain-containing protein</fullName>
    </recommendedName>
</protein>
<reference evidence="4" key="1">
    <citation type="submission" date="2021-09" db="EMBL/GenBank/DDBJ databases">
        <authorList>
            <consortium name="Pathogen Informatics"/>
        </authorList>
    </citation>
    <scope>NUCLEOTIDE SEQUENCE</scope>
</reference>
<evidence type="ECO:0000256" key="2">
    <source>
        <dbReference type="PROSITE-ProRule" id="PRU00059"/>
    </source>
</evidence>
<dbReference type="OrthoDB" id="6022136at2759"/>
<accession>A0A8J2Q8G4</accession>
<evidence type="ECO:0000313" key="5">
    <source>
        <dbReference type="Proteomes" id="UP000746747"/>
    </source>
</evidence>
<organism evidence="4 5">
    <name type="scientific">Cercopithifilaria johnstoni</name>
    <dbReference type="NCBI Taxonomy" id="2874296"/>
    <lineage>
        <taxon>Eukaryota</taxon>
        <taxon>Metazoa</taxon>
        <taxon>Ecdysozoa</taxon>
        <taxon>Nematoda</taxon>
        <taxon>Chromadorea</taxon>
        <taxon>Rhabditida</taxon>
        <taxon>Spirurina</taxon>
        <taxon>Spiruromorpha</taxon>
        <taxon>Filarioidea</taxon>
        <taxon>Onchocercidae</taxon>
        <taxon>Cercopithifilaria</taxon>
    </lineage>
</organism>
<evidence type="ECO:0000259" key="3">
    <source>
        <dbReference type="PROSITE" id="PS01180"/>
    </source>
</evidence>
<sequence>MSHMRTLENNCKEALECDHIFDSSTMEGEFELPMLPPSATITEQILRPEGQKNLQCIYTFVAAPRQRVKLNFDQFHLAGTTGNCETEYVDIYSELEEPDDDLLTAAFGGRYCGSVSPYVRISLNRVIVLVFHSRAVTNQRNIRKFRGHYAFISDAPYQVGKKVPPGKCNFVIDSKFKKRGSILSPTYPGTYPKNFRCTYLLNGKTGQRIRLHFRDFDIYFGGEQ</sequence>
<dbReference type="Gene3D" id="2.60.120.290">
    <property type="entry name" value="Spermadhesin, CUB domain"/>
    <property type="match status" value="2"/>
</dbReference>
<dbReference type="GO" id="GO:0005886">
    <property type="term" value="C:plasma membrane"/>
    <property type="evidence" value="ECO:0007669"/>
    <property type="project" value="TreeGrafter"/>
</dbReference>
<gene>
    <name evidence="4" type="ORF">CJOHNSTONI_LOCUS1198</name>
</gene>
<name>A0A8J2Q8G4_9BILA</name>
<dbReference type="SMART" id="SM00042">
    <property type="entry name" value="CUB"/>
    <property type="match status" value="1"/>
</dbReference>
<dbReference type="InterPro" id="IPR000859">
    <property type="entry name" value="CUB_dom"/>
</dbReference>
<feature type="domain" description="CUB" evidence="3">
    <location>
        <begin position="168"/>
        <end position="224"/>
    </location>
</feature>
<comment type="caution">
    <text evidence="2">Lacks conserved residue(s) required for the propagation of feature annotation.</text>
</comment>
<keyword evidence="5" id="KW-1185">Reference proteome</keyword>
<dbReference type="PROSITE" id="PS01180">
    <property type="entry name" value="CUB"/>
    <property type="match status" value="2"/>
</dbReference>
<dbReference type="EMBL" id="CAKAEH010000351">
    <property type="protein sequence ID" value="CAG9530735.1"/>
    <property type="molecule type" value="Genomic_DNA"/>
</dbReference>
<dbReference type="InterPro" id="IPR053207">
    <property type="entry name" value="Non-NMDA_GluR_Accessory"/>
</dbReference>
<evidence type="ECO:0000313" key="4">
    <source>
        <dbReference type="EMBL" id="CAG9530735.1"/>
    </source>
</evidence>
<keyword evidence="1" id="KW-1015">Disulfide bond</keyword>
<dbReference type="SUPFAM" id="SSF49854">
    <property type="entry name" value="Spermadhesin, CUB domain"/>
    <property type="match status" value="2"/>
</dbReference>
<dbReference type="PANTHER" id="PTHR47537">
    <property type="entry name" value="CUBILIN"/>
    <property type="match status" value="1"/>
</dbReference>
<proteinExistence type="predicted"/>
<dbReference type="Proteomes" id="UP000746747">
    <property type="component" value="Unassembled WGS sequence"/>
</dbReference>
<dbReference type="CDD" id="cd00041">
    <property type="entry name" value="CUB"/>
    <property type="match status" value="2"/>
</dbReference>